<feature type="region of interest" description="Disordered" evidence="1">
    <location>
        <begin position="208"/>
        <end position="301"/>
    </location>
</feature>
<accession>A0A0A1TAX1</accession>
<organism evidence="3 4">
    <name type="scientific">[Torrubiella] hemipterigena</name>
    <dbReference type="NCBI Taxonomy" id="1531966"/>
    <lineage>
        <taxon>Eukaryota</taxon>
        <taxon>Fungi</taxon>
        <taxon>Dikarya</taxon>
        <taxon>Ascomycota</taxon>
        <taxon>Pezizomycotina</taxon>
        <taxon>Sordariomycetes</taxon>
        <taxon>Hypocreomycetidae</taxon>
        <taxon>Hypocreales</taxon>
        <taxon>Clavicipitaceae</taxon>
        <taxon>Clavicipitaceae incertae sedis</taxon>
        <taxon>'Torrubiella' clade</taxon>
    </lineage>
</organism>
<feature type="compositionally biased region" description="Low complexity" evidence="1">
    <location>
        <begin position="208"/>
        <end position="226"/>
    </location>
</feature>
<dbReference type="InterPro" id="IPR039970">
    <property type="entry name" value="TF_Grauzone"/>
</dbReference>
<proteinExistence type="predicted"/>
<feature type="region of interest" description="Disordered" evidence="1">
    <location>
        <begin position="410"/>
        <end position="429"/>
    </location>
</feature>
<dbReference type="AlphaFoldDB" id="A0A0A1TAX1"/>
<dbReference type="EMBL" id="CDHN01000001">
    <property type="protein sequence ID" value="CEJ82524.1"/>
    <property type="molecule type" value="Genomic_DNA"/>
</dbReference>
<dbReference type="PROSITE" id="PS00028">
    <property type="entry name" value="ZINC_FINGER_C2H2_1"/>
    <property type="match status" value="1"/>
</dbReference>
<feature type="region of interest" description="Disordered" evidence="1">
    <location>
        <begin position="522"/>
        <end position="573"/>
    </location>
</feature>
<name>A0A0A1TAX1_9HYPO</name>
<evidence type="ECO:0000313" key="3">
    <source>
        <dbReference type="EMBL" id="CEJ82524.1"/>
    </source>
</evidence>
<dbReference type="GO" id="GO:0003700">
    <property type="term" value="F:DNA-binding transcription factor activity"/>
    <property type="evidence" value="ECO:0007669"/>
    <property type="project" value="InterPro"/>
</dbReference>
<dbReference type="Proteomes" id="UP000039046">
    <property type="component" value="Unassembled WGS sequence"/>
</dbReference>
<evidence type="ECO:0000259" key="2">
    <source>
        <dbReference type="PROSITE" id="PS00028"/>
    </source>
</evidence>
<dbReference type="STRING" id="1531966.A0A0A1TAX1"/>
<evidence type="ECO:0000256" key="1">
    <source>
        <dbReference type="SAM" id="MobiDB-lite"/>
    </source>
</evidence>
<keyword evidence="4" id="KW-1185">Reference proteome</keyword>
<dbReference type="SMART" id="SM00355">
    <property type="entry name" value="ZnF_C2H2"/>
    <property type="match status" value="3"/>
</dbReference>
<feature type="compositionally biased region" description="Acidic residues" evidence="1">
    <location>
        <begin position="551"/>
        <end position="561"/>
    </location>
</feature>
<dbReference type="OrthoDB" id="5388486at2759"/>
<dbReference type="PANTHER" id="PTHR23225">
    <property type="entry name" value="ZINC FINGER PROTEIN"/>
    <property type="match status" value="1"/>
</dbReference>
<feature type="domain" description="C2H2-type" evidence="2">
    <location>
        <begin position="307"/>
        <end position="328"/>
    </location>
</feature>
<protein>
    <recommendedName>
        <fullName evidence="2">C2H2-type domain-containing protein</fullName>
    </recommendedName>
</protein>
<dbReference type="HOGENOM" id="CLU_034401_0_0_1"/>
<dbReference type="PANTHER" id="PTHR23225:SF2">
    <property type="entry name" value="AT09679P-RELATED"/>
    <property type="match status" value="1"/>
</dbReference>
<sequence>MTSRPSSFAKYKLLSSPQTSWITARLVRFDLVHQSIPPSKKDTLIRGNAHSLRMTSSTFLPSYDPALLEPLGSPCMPDASASSDSDFLFPHNAYEDSLSSCLSASQSPSYSPKCSSIDSDIYADMDQKPYGLPTDGAITMMPTSEESARHSWDSDMTGSYNQHHLGYSYASPEMHHAQPDIMEPRAPMLVVSNDNGFWNGSSSHSSSSGGFYQVSNSSSAWSHPSSMEPPVTVHPSTDKLFSNGDSYHLPSPRRISQAASKPRSLKVESSKRKSASASSPRLSPYGRSKASKNASPERNDVSGTWDCAHCSLPFRDLPSLDKHVKSEHTRPLICVFHWAGCTSRFASKNEWKRHVFSQHLALRYWLCTEGTCGHSRSSTNARRRSSSLPAVGCIFNRKDLYTQHLRRMHVQGDGGKKSTKKSKDSSTEDFIREMQTRAARIRCELPTFMTCPAENCTIEFHGPNAWDDRMEHVAGHLEHAAVGDEPAVSFGGFGDWTLTGWAEQADVEVVKRTANGWRLCNPLKGDSGSGNGNGGSNKRSSICSSKRGIEEIEDAEGEEDYNQWPYPAPAIAQ</sequence>
<reference evidence="3 4" key="1">
    <citation type="journal article" date="2015" name="Genome Announc.">
        <title>Draft Genome Sequence and Gene Annotation of the Entomopathogenic Fungus Verticillium hemipterigenum.</title>
        <authorList>
            <person name="Horn F."/>
            <person name="Habel A."/>
            <person name="Scharf D.H."/>
            <person name="Dworschak J."/>
            <person name="Brakhage A.A."/>
            <person name="Guthke R."/>
            <person name="Hertweck C."/>
            <person name="Linde J."/>
        </authorList>
    </citation>
    <scope>NUCLEOTIDE SEQUENCE [LARGE SCALE GENOMIC DNA]</scope>
</reference>
<dbReference type="InterPro" id="IPR013087">
    <property type="entry name" value="Znf_C2H2_type"/>
</dbReference>
<evidence type="ECO:0000313" key="4">
    <source>
        <dbReference type="Proteomes" id="UP000039046"/>
    </source>
</evidence>
<gene>
    <name evidence="3" type="ORF">VHEMI02583</name>
</gene>
<dbReference type="Gene3D" id="3.30.160.60">
    <property type="entry name" value="Classic Zinc Finger"/>
    <property type="match status" value="1"/>
</dbReference>
<feature type="compositionally biased region" description="Low complexity" evidence="1">
    <location>
        <begin position="275"/>
        <end position="284"/>
    </location>
</feature>